<keyword evidence="3" id="KW-1185">Reference proteome</keyword>
<sequence length="219" mass="24447">MTVGTTERTRVRKGAHKAVKDQEALYNIIDESKLAHVAFNDKRGPTVIPMLAWRIGNNIYIHGAKNSQMLKHLKNGEPCSMTFSILDAWVLARSAFHHSAHYRCAMAFGRFSVVEDNGEKSIALDAFLEQIAPGRSKEARPGNEKELTATEMLVMPLDETSVKIGRHGVNDDLADMDIDVWAGILPFRTVVGPLEPTSDNKIDEVPDYSSAYKGRWHDE</sequence>
<dbReference type="RefSeq" id="WP_016960348.1">
    <property type="nucleotide sequence ID" value="NZ_AJWN02000043.1"/>
</dbReference>
<organism evidence="2 3">
    <name type="scientific">Enterovibrio norvegicus FF-454</name>
    <dbReference type="NCBI Taxonomy" id="1185651"/>
    <lineage>
        <taxon>Bacteria</taxon>
        <taxon>Pseudomonadati</taxon>
        <taxon>Pseudomonadota</taxon>
        <taxon>Gammaproteobacteria</taxon>
        <taxon>Vibrionales</taxon>
        <taxon>Vibrionaceae</taxon>
        <taxon>Enterovibrio</taxon>
    </lineage>
</organism>
<dbReference type="Gene3D" id="2.30.110.10">
    <property type="entry name" value="Electron Transport, Fmn-binding Protein, Chain A"/>
    <property type="match status" value="1"/>
</dbReference>
<proteinExistence type="predicted"/>
<protein>
    <submittedName>
        <fullName evidence="2">Flavin-nucleotide-binding protein</fullName>
    </submittedName>
</protein>
<evidence type="ECO:0000256" key="1">
    <source>
        <dbReference type="SAM" id="MobiDB-lite"/>
    </source>
</evidence>
<name>A0A1E5C8C8_9GAMM</name>
<comment type="caution">
    <text evidence="2">The sequence shown here is derived from an EMBL/GenBank/DDBJ whole genome shotgun (WGS) entry which is preliminary data.</text>
</comment>
<dbReference type="Pfam" id="PF12900">
    <property type="entry name" value="Pyridox_ox_2"/>
    <property type="match status" value="1"/>
</dbReference>
<dbReference type="InterPro" id="IPR012349">
    <property type="entry name" value="Split_barrel_FMN-bd"/>
</dbReference>
<dbReference type="PANTHER" id="PTHR34071:SF2">
    <property type="entry name" value="FLAVIN-NUCLEOTIDE-BINDING PROTEIN"/>
    <property type="match status" value="1"/>
</dbReference>
<evidence type="ECO:0000313" key="2">
    <source>
        <dbReference type="EMBL" id="OEE61750.1"/>
    </source>
</evidence>
<dbReference type="EMBL" id="AJWN02000043">
    <property type="protein sequence ID" value="OEE61750.1"/>
    <property type="molecule type" value="Genomic_DNA"/>
</dbReference>
<dbReference type="InterPro" id="IPR024747">
    <property type="entry name" value="Pyridox_Oxase-rel"/>
</dbReference>
<dbReference type="AlphaFoldDB" id="A0A1E5C8C8"/>
<dbReference type="SUPFAM" id="SSF50475">
    <property type="entry name" value="FMN-binding split barrel"/>
    <property type="match status" value="1"/>
</dbReference>
<feature type="region of interest" description="Disordered" evidence="1">
    <location>
        <begin position="196"/>
        <end position="219"/>
    </location>
</feature>
<dbReference type="PANTHER" id="PTHR34071">
    <property type="entry name" value="5-NITROIMIDAZOLE ANTIBIOTICS RESISTANCE PROTEIN, NIMA-FAMILY-RELATED PROTEIN-RELATED"/>
    <property type="match status" value="1"/>
</dbReference>
<evidence type="ECO:0000313" key="3">
    <source>
        <dbReference type="Proteomes" id="UP000095039"/>
    </source>
</evidence>
<gene>
    <name evidence="2" type="ORF">A1OK_08305</name>
</gene>
<accession>A0A1E5C8C8</accession>
<reference evidence="2 3" key="1">
    <citation type="journal article" date="2012" name="Science">
        <title>Ecological populations of bacteria act as socially cohesive units of antibiotic production and resistance.</title>
        <authorList>
            <person name="Cordero O.X."/>
            <person name="Wildschutte H."/>
            <person name="Kirkup B."/>
            <person name="Proehl S."/>
            <person name="Ngo L."/>
            <person name="Hussain F."/>
            <person name="Le Roux F."/>
            <person name="Mincer T."/>
            <person name="Polz M.F."/>
        </authorList>
    </citation>
    <scope>NUCLEOTIDE SEQUENCE [LARGE SCALE GENOMIC DNA]</scope>
    <source>
        <strain evidence="2 3">FF-454</strain>
    </source>
</reference>
<dbReference type="Proteomes" id="UP000095039">
    <property type="component" value="Unassembled WGS sequence"/>
</dbReference>